<dbReference type="EMBL" id="CADEPI010000519">
    <property type="protein sequence ID" value="CAB3386913.1"/>
    <property type="molecule type" value="Genomic_DNA"/>
</dbReference>
<protein>
    <submittedName>
        <fullName evidence="1">Uncharacterized protein</fullName>
    </submittedName>
</protein>
<accession>A0A8S1E9P4</accession>
<name>A0A8S1E9P4_9INSE</name>
<evidence type="ECO:0000313" key="1">
    <source>
        <dbReference type="EMBL" id="CAB3386913.1"/>
    </source>
</evidence>
<dbReference type="Proteomes" id="UP000494165">
    <property type="component" value="Unassembled WGS sequence"/>
</dbReference>
<dbReference type="AlphaFoldDB" id="A0A8S1E9P4"/>
<sequence length="83" mass="9163">MQLATGPARRRLFSSLDSIPATAGARFDGMNLLTLLQIYNIGAAAYMRKVRSRVFFHLRRAIGFFQPIKLIPAPDSAAVQAVE</sequence>
<reference evidence="1 2" key="1">
    <citation type="submission" date="2020-04" db="EMBL/GenBank/DDBJ databases">
        <authorList>
            <person name="Alioto T."/>
            <person name="Alioto T."/>
            <person name="Gomez Garrido J."/>
        </authorList>
    </citation>
    <scope>NUCLEOTIDE SEQUENCE [LARGE SCALE GENOMIC DNA]</scope>
</reference>
<organism evidence="1 2">
    <name type="scientific">Cloeon dipterum</name>
    <dbReference type="NCBI Taxonomy" id="197152"/>
    <lineage>
        <taxon>Eukaryota</taxon>
        <taxon>Metazoa</taxon>
        <taxon>Ecdysozoa</taxon>
        <taxon>Arthropoda</taxon>
        <taxon>Hexapoda</taxon>
        <taxon>Insecta</taxon>
        <taxon>Pterygota</taxon>
        <taxon>Palaeoptera</taxon>
        <taxon>Ephemeroptera</taxon>
        <taxon>Pisciforma</taxon>
        <taxon>Baetidae</taxon>
        <taxon>Cloeon</taxon>
    </lineage>
</organism>
<keyword evidence="2" id="KW-1185">Reference proteome</keyword>
<evidence type="ECO:0000313" key="2">
    <source>
        <dbReference type="Proteomes" id="UP000494165"/>
    </source>
</evidence>
<comment type="caution">
    <text evidence="1">The sequence shown here is derived from an EMBL/GenBank/DDBJ whole genome shotgun (WGS) entry which is preliminary data.</text>
</comment>
<gene>
    <name evidence="1" type="ORF">CLODIP_2_CD10814</name>
</gene>
<proteinExistence type="predicted"/>